<dbReference type="InterPro" id="IPR003817">
    <property type="entry name" value="PS_Dcarbxylase"/>
</dbReference>
<sequence length="323" mass="35984">MNRSSLFSTASFSDYLRAIPQYLYPGHLLSRLLWQAARIRSSGIKERQIRWFIHRYQVDMGEAIHPNPATYPDFNSFFTRALHPAARPMAPDGDAVISPADGHVSQFGTIKGAKAVQAKGRDYSVEALLGDGAGDENSPRSPLASLFPDGQFITVYLSPRDYHRVHMPVAGHLREMRYIPGRLFSVDAATTRVIPRLFARNERVVLLFHTKIGPMALIMVGAVLVGSMETVWAGTVAPARRAVDLPAGSRWRTAGSHVRSHLYEDGPEFERGQEIGRFNMGSTVIVLFPPETVRWDESLYSGALVRMGESVGSARRDREHNNQ</sequence>
<keyword evidence="4 12" id="KW-0210">Decarboxylase</keyword>
<dbReference type="AlphaFoldDB" id="A0A450SBT2"/>
<evidence type="ECO:0000313" key="13">
    <source>
        <dbReference type="EMBL" id="VFJ49670.1"/>
    </source>
</evidence>
<dbReference type="GO" id="GO:0004609">
    <property type="term" value="F:phosphatidylserine decarboxylase activity"/>
    <property type="evidence" value="ECO:0007669"/>
    <property type="project" value="UniProtKB-UniRule"/>
</dbReference>
<protein>
    <recommendedName>
        <fullName evidence="12">Phosphatidylserine decarboxylase proenzyme</fullName>
        <ecNumber evidence="12">4.1.1.65</ecNumber>
    </recommendedName>
    <component>
        <recommendedName>
            <fullName evidence="12">Phosphatidylserine decarboxylase alpha chain</fullName>
        </recommendedName>
    </component>
    <component>
        <recommendedName>
            <fullName evidence="12">Phosphatidylserine decarboxylase beta chain</fullName>
        </recommendedName>
    </component>
</protein>
<dbReference type="HAMAP" id="MF_00662">
    <property type="entry name" value="PS_decarb_PSD_B_type1"/>
    <property type="match status" value="1"/>
</dbReference>
<evidence type="ECO:0000256" key="5">
    <source>
        <dbReference type="ARBA" id="ARBA00023098"/>
    </source>
</evidence>
<comment type="similarity">
    <text evidence="12">Belongs to the phosphatidylserine decarboxylase family. PSD-B subfamily. Prokaryotic type I sub-subfamily.</text>
</comment>
<evidence type="ECO:0000256" key="1">
    <source>
        <dbReference type="ARBA" id="ARBA00005189"/>
    </source>
</evidence>
<evidence type="ECO:0000256" key="12">
    <source>
        <dbReference type="HAMAP-Rule" id="MF_00662"/>
    </source>
</evidence>
<evidence type="ECO:0000256" key="4">
    <source>
        <dbReference type="ARBA" id="ARBA00022793"/>
    </source>
</evidence>
<feature type="site" description="Cleavage (non-hydrolytic); by autocatalysis" evidence="12">
    <location>
        <begin position="281"/>
        <end position="282"/>
    </location>
</feature>
<comment type="catalytic activity">
    <reaction evidence="12">
        <text>a 1,2-diacyl-sn-glycero-3-phospho-L-serine + H(+) = a 1,2-diacyl-sn-glycero-3-phosphoethanolamine + CO2</text>
        <dbReference type="Rhea" id="RHEA:20828"/>
        <dbReference type="ChEBI" id="CHEBI:15378"/>
        <dbReference type="ChEBI" id="CHEBI:16526"/>
        <dbReference type="ChEBI" id="CHEBI:57262"/>
        <dbReference type="ChEBI" id="CHEBI:64612"/>
        <dbReference type="EC" id="4.1.1.65"/>
    </reaction>
</comment>
<feature type="chain" id="PRO_5023287705" description="Phosphatidylserine decarboxylase alpha chain" evidence="12">
    <location>
        <begin position="282"/>
        <end position="323"/>
    </location>
</feature>
<comment type="pathway">
    <text evidence="1">Lipid metabolism.</text>
</comment>
<keyword evidence="5 12" id="KW-0443">Lipid metabolism</keyword>
<dbReference type="EMBL" id="CAADEX010000025">
    <property type="protein sequence ID" value="VFJ49670.1"/>
    <property type="molecule type" value="Genomic_DNA"/>
</dbReference>
<comment type="pathway">
    <text evidence="12">Phospholipid metabolism; phosphatidylethanolamine biosynthesis; phosphatidylethanolamine from CDP-diacylglycerol: step 2/2.</text>
</comment>
<feature type="active site" description="Schiff-base intermediate with substrate; via pyruvic acid; for decarboxylase activity" evidence="12">
    <location>
        <position position="282"/>
    </location>
</feature>
<comment type="PTM">
    <text evidence="12">Is synthesized initially as an inactive proenzyme. Formation of the active enzyme involves a self-maturation process in which the active site pyruvoyl group is generated from an internal serine residue via an autocatalytic post-translational modification. Two non-identical subunits are generated from the proenzyme in this reaction, and the pyruvate is formed at the N-terminus of the alpha chain, which is derived from the carboxyl end of the proenzyme. The autoendoproteolytic cleavage occurs by a canonical serine protease mechanism, in which the side chain hydroxyl group of the serine supplies its oxygen atom to form the C-terminus of the beta chain, while the remainder of the serine residue undergoes an oxidative deamination to produce ammonia and the pyruvoyl prosthetic group on the alpha chain. During this reaction, the Ser that is part of the protease active site of the proenzyme becomes the pyruvoyl prosthetic group, which constitutes an essential element of the active site of the mature decarboxylase.</text>
</comment>
<feature type="active site" description="Charge relay system; for autoendoproteolytic cleavage activity" evidence="12">
    <location>
        <position position="282"/>
    </location>
</feature>
<keyword evidence="10 12" id="KW-1208">Phospholipid metabolism</keyword>
<keyword evidence="3 12" id="KW-0444">Lipid biosynthesis</keyword>
<dbReference type="PANTHER" id="PTHR10067:SF6">
    <property type="entry name" value="PHOSPHATIDYLSERINE DECARBOXYLASE PROENZYME, MITOCHONDRIAL"/>
    <property type="match status" value="1"/>
</dbReference>
<dbReference type="PANTHER" id="PTHR10067">
    <property type="entry name" value="PHOSPHATIDYLSERINE DECARBOXYLASE"/>
    <property type="match status" value="1"/>
</dbReference>
<evidence type="ECO:0000256" key="6">
    <source>
        <dbReference type="ARBA" id="ARBA00023136"/>
    </source>
</evidence>
<evidence type="ECO:0000256" key="2">
    <source>
        <dbReference type="ARBA" id="ARBA00022475"/>
    </source>
</evidence>
<evidence type="ECO:0000256" key="11">
    <source>
        <dbReference type="ARBA" id="ARBA00023317"/>
    </source>
</evidence>
<keyword evidence="2 12" id="KW-1003">Cell membrane</keyword>
<comment type="subcellular location">
    <subcellularLocation>
        <location evidence="12">Cell membrane</location>
        <topology evidence="12">Peripheral membrane protein</topology>
    </subcellularLocation>
</comment>
<comment type="function">
    <text evidence="12">Catalyzes the formation of phosphatidylethanolamine (PtdEtn) from phosphatidylserine (PtdSer).</text>
</comment>
<dbReference type="NCBIfam" id="TIGR00163">
    <property type="entry name" value="PS_decarb"/>
    <property type="match status" value="1"/>
</dbReference>
<evidence type="ECO:0000256" key="3">
    <source>
        <dbReference type="ARBA" id="ARBA00022516"/>
    </source>
</evidence>
<reference evidence="13" key="1">
    <citation type="submission" date="2019-02" db="EMBL/GenBank/DDBJ databases">
        <authorList>
            <person name="Gruber-Vodicka R. H."/>
            <person name="Seah K. B. B."/>
        </authorList>
    </citation>
    <scope>NUCLEOTIDE SEQUENCE</scope>
    <source>
        <strain evidence="13">BECK_DK47</strain>
    </source>
</reference>
<keyword evidence="6 12" id="KW-0472">Membrane</keyword>
<comment type="cofactor">
    <cofactor evidence="12">
        <name>pyruvate</name>
        <dbReference type="ChEBI" id="CHEBI:15361"/>
    </cofactor>
    <text evidence="12">Binds 1 pyruvoyl group covalently per subunit.</text>
</comment>
<accession>A0A450SBT2</accession>
<evidence type="ECO:0000256" key="8">
    <source>
        <dbReference type="ARBA" id="ARBA00023209"/>
    </source>
</evidence>
<dbReference type="UniPathway" id="UPA00558">
    <property type="reaction ID" value="UER00616"/>
</dbReference>
<feature type="active site" description="Charge relay system; for autoendoproteolytic cleavage activity" evidence="12">
    <location>
        <position position="101"/>
    </location>
</feature>
<dbReference type="GO" id="GO:0006646">
    <property type="term" value="P:phosphatidylethanolamine biosynthetic process"/>
    <property type="evidence" value="ECO:0007669"/>
    <property type="project" value="UniProtKB-UniRule"/>
</dbReference>
<evidence type="ECO:0000256" key="10">
    <source>
        <dbReference type="ARBA" id="ARBA00023264"/>
    </source>
</evidence>
<organism evidence="13">
    <name type="scientific">Candidatus Kentrum sp. DK</name>
    <dbReference type="NCBI Taxonomy" id="2126562"/>
    <lineage>
        <taxon>Bacteria</taxon>
        <taxon>Pseudomonadati</taxon>
        <taxon>Pseudomonadota</taxon>
        <taxon>Gammaproteobacteria</taxon>
        <taxon>Candidatus Kentrum</taxon>
    </lineage>
</organism>
<dbReference type="GO" id="GO:0005886">
    <property type="term" value="C:plasma membrane"/>
    <property type="evidence" value="ECO:0007669"/>
    <property type="project" value="UniProtKB-SubCell"/>
</dbReference>
<dbReference type="InterPro" id="IPR033178">
    <property type="entry name" value="PSD_type1_pro"/>
</dbReference>
<feature type="modified residue" description="Pyruvic acid (Ser); by autocatalysis" evidence="12">
    <location>
        <position position="282"/>
    </location>
</feature>
<dbReference type="InterPro" id="IPR033177">
    <property type="entry name" value="PSD-B"/>
</dbReference>
<comment type="subunit">
    <text evidence="12">Heterodimer of a large membrane-associated beta subunit and a small pyruvoyl-containing alpha subunit.</text>
</comment>
<proteinExistence type="inferred from homology"/>
<keyword evidence="11 12" id="KW-0670">Pyruvate</keyword>
<evidence type="ECO:0000256" key="9">
    <source>
        <dbReference type="ARBA" id="ARBA00023239"/>
    </source>
</evidence>
<gene>
    <name evidence="12" type="primary">psd</name>
    <name evidence="13" type="ORF">BECKDK2373B_GA0170837_102545</name>
</gene>
<evidence type="ECO:0000256" key="7">
    <source>
        <dbReference type="ARBA" id="ARBA00023145"/>
    </source>
</evidence>
<keyword evidence="8 12" id="KW-0594">Phospholipid biosynthesis</keyword>
<feature type="active site" description="Charge relay system; for autoendoproteolytic cleavage activity" evidence="12">
    <location>
        <position position="166"/>
    </location>
</feature>
<feature type="chain" id="PRO_5023287704" description="Phosphatidylserine decarboxylase beta chain" evidence="12">
    <location>
        <begin position="1"/>
        <end position="281"/>
    </location>
</feature>
<keyword evidence="7 12" id="KW-0865">Zymogen</keyword>
<name>A0A450SBT2_9GAMM</name>
<dbReference type="EC" id="4.1.1.65" evidence="12"/>
<dbReference type="Pfam" id="PF02666">
    <property type="entry name" value="PS_Dcarbxylase"/>
    <property type="match status" value="1"/>
</dbReference>
<keyword evidence="9 12" id="KW-0456">Lyase</keyword>